<dbReference type="EMBL" id="JBJKBG010000006">
    <property type="protein sequence ID" value="KAL3736102.1"/>
    <property type="molecule type" value="Genomic_DNA"/>
</dbReference>
<dbReference type="Pfam" id="PF03140">
    <property type="entry name" value="DUF247"/>
    <property type="match status" value="1"/>
</dbReference>
<sequence length="465" mass="54620">MDHPQRVPRNLCRVRESAFLPKITSIGPYHYGGKGLELMEEHKERFLMRLLGGKFNESEDDDQSSSPLSMGDDEKRKAPHLRDLVDAMRKLEQRTRECYSEDFDASISSDKFVCMMVRDGCFVFELLRLYYKYDNGKGKSNEHLASDPIFNARWMLRTLQRDLPKLENQLPYFVLKMLLKLTSWGQEKMKLEELTVTFFDPSSPRETVTSKLNFALTVDGKKQQFARMLDVLRSTFLKTVRDKVNQNGWTPIPHLHNNNSLLSSHNNHVEKPRLREKQLIHFMSELREAGVKLQKRDDHDLLDIAFEDRTLYMSPFFIDNNSVPLFLNFIAYEQCDGRAKPFFTNYFMFLDRLINSSDDIRILHEQGIINHALGSTDNVATLLNKLCREMVYDNDQCYLSNEMNEANKHCETYYSSKYLRWWGNLIRDYFSSPWTFLSLLAAIVLLILTVIQTFYTVYPYYRPSS</sequence>
<dbReference type="InterPro" id="IPR004158">
    <property type="entry name" value="DUF247_pln"/>
</dbReference>
<dbReference type="AlphaFoldDB" id="A0ABD3KEJ5"/>
<name>A0ABD3KEJ5_EUCGL</name>
<feature type="region of interest" description="Disordered" evidence="1">
    <location>
        <begin position="57"/>
        <end position="79"/>
    </location>
</feature>
<evidence type="ECO:0000256" key="2">
    <source>
        <dbReference type="SAM" id="Phobius"/>
    </source>
</evidence>
<protein>
    <submittedName>
        <fullName evidence="3">Uncharacterized protein</fullName>
    </submittedName>
</protein>
<keyword evidence="2" id="KW-0472">Membrane</keyword>
<evidence type="ECO:0000313" key="4">
    <source>
        <dbReference type="Proteomes" id="UP001634007"/>
    </source>
</evidence>
<evidence type="ECO:0000313" key="3">
    <source>
        <dbReference type="EMBL" id="KAL3736102.1"/>
    </source>
</evidence>
<feature type="transmembrane region" description="Helical" evidence="2">
    <location>
        <begin position="434"/>
        <end position="458"/>
    </location>
</feature>
<comment type="caution">
    <text evidence="3">The sequence shown here is derived from an EMBL/GenBank/DDBJ whole genome shotgun (WGS) entry which is preliminary data.</text>
</comment>
<dbReference type="PANTHER" id="PTHR31170">
    <property type="entry name" value="BNAC04G53230D PROTEIN"/>
    <property type="match status" value="1"/>
</dbReference>
<accession>A0ABD3KEJ5</accession>
<organism evidence="3 4">
    <name type="scientific">Eucalyptus globulus</name>
    <name type="common">Tasmanian blue gum</name>
    <dbReference type="NCBI Taxonomy" id="34317"/>
    <lineage>
        <taxon>Eukaryota</taxon>
        <taxon>Viridiplantae</taxon>
        <taxon>Streptophyta</taxon>
        <taxon>Embryophyta</taxon>
        <taxon>Tracheophyta</taxon>
        <taxon>Spermatophyta</taxon>
        <taxon>Magnoliopsida</taxon>
        <taxon>eudicotyledons</taxon>
        <taxon>Gunneridae</taxon>
        <taxon>Pentapetalae</taxon>
        <taxon>rosids</taxon>
        <taxon>malvids</taxon>
        <taxon>Myrtales</taxon>
        <taxon>Myrtaceae</taxon>
        <taxon>Myrtoideae</taxon>
        <taxon>Eucalypteae</taxon>
        <taxon>Eucalyptus</taxon>
    </lineage>
</organism>
<keyword evidence="4" id="KW-1185">Reference proteome</keyword>
<proteinExistence type="predicted"/>
<reference evidence="3 4" key="1">
    <citation type="submission" date="2024-11" db="EMBL/GenBank/DDBJ databases">
        <title>Chromosome-level genome assembly of Eucalyptus globulus Labill. provides insights into its genome evolution.</title>
        <authorList>
            <person name="Li X."/>
        </authorList>
    </citation>
    <scope>NUCLEOTIDE SEQUENCE [LARGE SCALE GENOMIC DNA]</scope>
    <source>
        <strain evidence="3">CL2024</strain>
        <tissue evidence="3">Fresh tender leaves</tissue>
    </source>
</reference>
<dbReference type="PANTHER" id="PTHR31170:SF25">
    <property type="entry name" value="BNAA09G04570D PROTEIN"/>
    <property type="match status" value="1"/>
</dbReference>
<keyword evidence="2" id="KW-0812">Transmembrane</keyword>
<evidence type="ECO:0000256" key="1">
    <source>
        <dbReference type="SAM" id="MobiDB-lite"/>
    </source>
</evidence>
<dbReference type="Proteomes" id="UP001634007">
    <property type="component" value="Unassembled WGS sequence"/>
</dbReference>
<gene>
    <name evidence="3" type="ORF">ACJRO7_025106</name>
</gene>
<keyword evidence="2" id="KW-1133">Transmembrane helix</keyword>